<dbReference type="SUPFAM" id="SSF52540">
    <property type="entry name" value="P-loop containing nucleoside triphosphate hydrolases"/>
    <property type="match status" value="1"/>
</dbReference>
<feature type="region of interest" description="Disordered" evidence="2">
    <location>
        <begin position="949"/>
        <end position="968"/>
    </location>
</feature>
<reference evidence="5 6" key="1">
    <citation type="submission" date="2016-06" db="EMBL/GenBank/DDBJ databases">
        <title>Living apart together: crosstalk between the core and supernumerary genomes in a fungal plant pathogen.</title>
        <authorList>
            <person name="Vanheule A."/>
            <person name="Audenaert K."/>
            <person name="Warris S."/>
            <person name="Van De Geest H."/>
            <person name="Schijlen E."/>
            <person name="Hofte M."/>
            <person name="De Saeger S."/>
            <person name="Haesaert G."/>
            <person name="Waalwijk C."/>
            <person name="Van Der Lee T."/>
        </authorList>
    </citation>
    <scope>NUCLEOTIDE SEQUENCE [LARGE SCALE GENOMIC DNA]</scope>
    <source>
        <strain evidence="5 6">2516</strain>
    </source>
</reference>
<feature type="region of interest" description="Disordered" evidence="2">
    <location>
        <begin position="306"/>
        <end position="349"/>
    </location>
</feature>
<evidence type="ECO:0000256" key="1">
    <source>
        <dbReference type="ARBA" id="ARBA00022737"/>
    </source>
</evidence>
<feature type="compositionally biased region" description="Basic and acidic residues" evidence="2">
    <location>
        <begin position="955"/>
        <end position="967"/>
    </location>
</feature>
<organism evidence="5 6">
    <name type="scientific">Fusarium poae</name>
    <dbReference type="NCBI Taxonomy" id="36050"/>
    <lineage>
        <taxon>Eukaryota</taxon>
        <taxon>Fungi</taxon>
        <taxon>Dikarya</taxon>
        <taxon>Ascomycota</taxon>
        <taxon>Pezizomycotina</taxon>
        <taxon>Sordariomycetes</taxon>
        <taxon>Hypocreomycetidae</taxon>
        <taxon>Hypocreales</taxon>
        <taxon>Nectriaceae</taxon>
        <taxon>Fusarium</taxon>
    </lineage>
</organism>
<evidence type="ECO:0000313" key="6">
    <source>
        <dbReference type="Proteomes" id="UP000091967"/>
    </source>
</evidence>
<evidence type="ECO:0000259" key="4">
    <source>
        <dbReference type="Pfam" id="PF26082"/>
    </source>
</evidence>
<accession>A0A1B8B0A1</accession>
<feature type="compositionally biased region" description="Basic and acidic residues" evidence="2">
    <location>
        <begin position="306"/>
        <end position="315"/>
    </location>
</feature>
<dbReference type="InterPro" id="IPR056884">
    <property type="entry name" value="NPHP3-like_N"/>
</dbReference>
<gene>
    <name evidence="5" type="ORF">FPOA_00096</name>
</gene>
<dbReference type="EMBL" id="LYXU01000001">
    <property type="protein sequence ID" value="OBS26153.1"/>
    <property type="molecule type" value="Genomic_DNA"/>
</dbReference>
<dbReference type="OMA" id="CHADILE"/>
<keyword evidence="1" id="KW-0677">Repeat</keyword>
<dbReference type="Gene3D" id="3.40.50.300">
    <property type="entry name" value="P-loop containing nucleotide triphosphate hydrolases"/>
    <property type="match status" value="1"/>
</dbReference>
<feature type="compositionally biased region" description="Polar residues" evidence="2">
    <location>
        <begin position="333"/>
        <end position="349"/>
    </location>
</feature>
<evidence type="ECO:0000313" key="5">
    <source>
        <dbReference type="EMBL" id="OBS26153.1"/>
    </source>
</evidence>
<dbReference type="AlphaFoldDB" id="A0A1B8B0A1"/>
<feature type="region of interest" description="Disordered" evidence="2">
    <location>
        <begin position="151"/>
        <end position="172"/>
    </location>
</feature>
<sequence length="1234" mass="138853">MSTLVAQHGFSGSIYHATRECILSLEACLSLKALMKDGWAENRLADMNLWASGVGALAKPYASLDRRLEFQPKPRLVLTSLLLSLHKIIENCRENVLYENRDVCHADILEPRDLSPSPTKDSLATVVPSEEDNATSSASWFLALGKKLDDDTDDSGDSDTESESVKQNAEPPFKKVMRDIDDILDQLIMLGFAIRKSGTVARLKKADSSFNRKENEDLRKHLEFILFNTLTKRRKDDEENVENTTEQRLKEVKNGLGDVTPEQQHLILANLRRRHRFRYAKQHQQKLGQHMVQFPIPKSEPIELAVGERDSRSTKNSDVQESPHSKDTPGIKSPNSLIDSQSAELSATAPSAVEGDVLKMTTPSQVAASRVSVSVKTMPYPSAPPIPDQAKGFKCPCCYQTLPGMFRDTTRWRKHLTEDLCPYTCPFPECTKAEVLYISRETWRNHILQSHGMGFYWECSVCLGTENSVFTTAEEFASHNREKHKDTISEHDIPYMQESCRKIAPPNIVQCPLCSWPRDQEVEPDAAANLEHVGNCIHEFSLRALPWAESLPSADSVMVESARKDVELWLDKSTAEDTDVEDIRKVDITNFSFFPSITKYIEDWNIYNPGEYFAESSKATSQVEGVSMSLDSELPEVRGTCSDDEHDSIKPGAESGTVEWGNDERVSWLNLPDYSTSLERARDKRHPGTGDWFIDSKEFASWQGHPTFLLWLQGGPGVGKTILSSFIIDNLWESDAKVLFFFFESKSYTIDIPIHSNKTSFDSMIRSLIHQLHRIQGGYGDEEDLFKLFQNGTRKPETEEFIFHFKSILSRRIPIWIVLDAIDECNDLHDLLNWIKDLFEYTRLGLYVLVTSREDAEIGARIKECNKAHQVVNISAERMQSDIEPFITNRLEEISSRDDGDDGVANKMQESSKAESSGMFRRLASEIATSEQYDSIKEVNEDLQTFSTESSYNEMPKDGTEKERNTEETVISTNELGSEESELRIPQNFIQQIVVLGPDVHMELIDVVHGSIAPDSDELATILVLQFRFTPDRTGRRAPRVTIELDFGDFLGDILSGPPKVDGISFHGNYNVSSTEEIVSSTKGIEGNINSNASLGAGVGTSLGWEKTISRENYSATTIEGMIEVDRFGAETTAKWVLLENVALKTGILSSIQIAVRLKRKSKLAFSCRPKLTFNTNQRDSLQDLFDTLDGNSFLLDPETPPRNKLMDYDTEELGAIDLDRLSSVAKTTLSGTR</sequence>
<dbReference type="Pfam" id="PF26082">
    <property type="entry name" value="zf-C2H2_AcuF"/>
    <property type="match status" value="1"/>
</dbReference>
<dbReference type="PANTHER" id="PTHR10039:SF14">
    <property type="entry name" value="NACHT DOMAIN-CONTAINING PROTEIN"/>
    <property type="match status" value="1"/>
</dbReference>
<dbReference type="PANTHER" id="PTHR10039">
    <property type="entry name" value="AMELOGENIN"/>
    <property type="match status" value="1"/>
</dbReference>
<dbReference type="InterPro" id="IPR027417">
    <property type="entry name" value="P-loop_NTPase"/>
</dbReference>
<name>A0A1B8B0A1_FUSPO</name>
<feature type="domain" description="Nephrocystin 3-like N-terminal" evidence="3">
    <location>
        <begin position="688"/>
        <end position="853"/>
    </location>
</feature>
<feature type="domain" description="Oxidoreductase acuF-like C2H2 type zinc-finger" evidence="4">
    <location>
        <begin position="392"/>
        <end position="420"/>
    </location>
</feature>
<keyword evidence="6" id="KW-1185">Reference proteome</keyword>
<comment type="caution">
    <text evidence="5">The sequence shown here is derived from an EMBL/GenBank/DDBJ whole genome shotgun (WGS) entry which is preliminary data.</text>
</comment>
<feature type="compositionally biased region" description="Acidic residues" evidence="2">
    <location>
        <begin position="151"/>
        <end position="162"/>
    </location>
</feature>
<dbReference type="InterPro" id="IPR058925">
    <property type="entry name" value="zf-C2H2_AcuF"/>
</dbReference>
<dbReference type="Pfam" id="PF24883">
    <property type="entry name" value="NPHP3_N"/>
    <property type="match status" value="1"/>
</dbReference>
<dbReference type="STRING" id="36050.A0A1B8B0A1"/>
<proteinExistence type="predicted"/>
<evidence type="ECO:0000256" key="2">
    <source>
        <dbReference type="SAM" id="MobiDB-lite"/>
    </source>
</evidence>
<evidence type="ECO:0000259" key="3">
    <source>
        <dbReference type="Pfam" id="PF24883"/>
    </source>
</evidence>
<protein>
    <submittedName>
        <fullName evidence="5">Uncharacterized protein</fullName>
    </submittedName>
</protein>
<dbReference type="Proteomes" id="UP000091967">
    <property type="component" value="Unassembled WGS sequence"/>
</dbReference>